<dbReference type="Pfam" id="PF04101">
    <property type="entry name" value="Glyco_tran_28_C"/>
    <property type="match status" value="1"/>
</dbReference>
<evidence type="ECO:0000313" key="14">
    <source>
        <dbReference type="Proteomes" id="UP000600565"/>
    </source>
</evidence>
<evidence type="ECO:0000256" key="1">
    <source>
        <dbReference type="ARBA" id="ARBA00022475"/>
    </source>
</evidence>
<dbReference type="CDD" id="cd03785">
    <property type="entry name" value="GT28_MurG"/>
    <property type="match status" value="1"/>
</dbReference>
<comment type="caution">
    <text evidence="13">The sequence shown here is derived from an EMBL/GenBank/DDBJ whole genome shotgun (WGS) entry which is preliminary data.</text>
</comment>
<dbReference type="PANTHER" id="PTHR21015:SF27">
    <property type="entry name" value="UDP-N-ACETYLGLUCOSAMINE--N-ACETYLMURAMYL-(PENTAPEPTIDE) PYROPHOSPHORYL-UNDECAPRENOL N-ACETYLGLUCOSAMINE TRANSFERASE"/>
    <property type="match status" value="1"/>
</dbReference>
<feature type="domain" description="Glycosyl transferase family 28 C-terminal" evidence="12">
    <location>
        <begin position="191"/>
        <end position="339"/>
    </location>
</feature>
<keyword evidence="14" id="KW-1185">Reference proteome</keyword>
<evidence type="ECO:0000256" key="3">
    <source>
        <dbReference type="ARBA" id="ARBA00022676"/>
    </source>
</evidence>
<dbReference type="NCBIfam" id="NF009102">
    <property type="entry name" value="PRK12446.1"/>
    <property type="match status" value="1"/>
</dbReference>
<name>A0ABR8XLE3_9BACL</name>
<evidence type="ECO:0000259" key="11">
    <source>
        <dbReference type="Pfam" id="PF03033"/>
    </source>
</evidence>
<dbReference type="RefSeq" id="WP_191703354.1">
    <property type="nucleotide sequence ID" value="NZ_JACSPW010000005.1"/>
</dbReference>
<keyword evidence="6 10" id="KW-0573">Peptidoglycan synthesis</keyword>
<sequence length="358" mass="39349">MNEKSIILTGGGTAGHVSLNEAIIPSLLEAGYKVHYIGSQAGIEKELIGNAFPTLPYHSIASGKLRRYFSMQNFTDPFKVLVGVTQAFTIIKRVKPTVIFSKGGFVSVPVVIAAKLANIPVVVHESDVTPGLANKISLPFASHIFTVFKETMKHLPSDKATCTGSIIRQQLFEGNRERGLALCNFTSDKKVLLVMGGSLGSVVINDALRSNLPTLLENYQIIHLCGKGNKDTSFDNLEGYCQFEYVTNELPDLLYATDYVVSRAGSNSIFEFLTLHKPMLLIPLSAAKSRGDQILNANLFKKQGFAQVLDEEKLTKESFLQAINHLSAMADEMIDHMAEVEHPKTPKEMVGLITQYEK</sequence>
<comment type="caution">
    <text evidence="10">Lacks conserved residue(s) required for the propagation of feature annotation.</text>
</comment>
<keyword evidence="4 10" id="KW-0808">Transferase</keyword>
<keyword evidence="9 10" id="KW-0961">Cell wall biogenesis/degradation</keyword>
<keyword evidence="2 10" id="KW-0132">Cell division</keyword>
<feature type="binding site" evidence="10">
    <location>
        <position position="168"/>
    </location>
    <ligand>
        <name>UDP-N-acetyl-alpha-D-glucosamine</name>
        <dbReference type="ChEBI" id="CHEBI:57705"/>
    </ligand>
</feature>
<dbReference type="InterPro" id="IPR007235">
    <property type="entry name" value="Glyco_trans_28_C"/>
</dbReference>
<evidence type="ECO:0000256" key="8">
    <source>
        <dbReference type="ARBA" id="ARBA00023306"/>
    </source>
</evidence>
<feature type="binding site" evidence="10">
    <location>
        <begin position="13"/>
        <end position="15"/>
    </location>
    <ligand>
        <name>UDP-N-acetyl-alpha-D-glucosamine</name>
        <dbReference type="ChEBI" id="CHEBI:57705"/>
    </ligand>
</feature>
<dbReference type="SUPFAM" id="SSF53756">
    <property type="entry name" value="UDP-Glycosyltransferase/glycogen phosphorylase"/>
    <property type="match status" value="1"/>
</dbReference>
<dbReference type="Pfam" id="PF03033">
    <property type="entry name" value="Glyco_transf_28"/>
    <property type="match status" value="1"/>
</dbReference>
<dbReference type="InterPro" id="IPR004276">
    <property type="entry name" value="GlycoTrans_28_N"/>
</dbReference>
<evidence type="ECO:0000256" key="5">
    <source>
        <dbReference type="ARBA" id="ARBA00022960"/>
    </source>
</evidence>
<keyword evidence="5 10" id="KW-0133">Cell shape</keyword>
<feature type="binding site" evidence="10">
    <location>
        <position position="293"/>
    </location>
    <ligand>
        <name>UDP-N-acetyl-alpha-D-glucosamine</name>
        <dbReference type="ChEBI" id="CHEBI:57705"/>
    </ligand>
</feature>
<dbReference type="HAMAP" id="MF_00033">
    <property type="entry name" value="MurG"/>
    <property type="match status" value="1"/>
</dbReference>
<feature type="binding site" evidence="10">
    <location>
        <position position="198"/>
    </location>
    <ligand>
        <name>UDP-N-acetyl-alpha-D-glucosamine</name>
        <dbReference type="ChEBI" id="CHEBI:57705"/>
    </ligand>
</feature>
<keyword evidence="3 10" id="KW-0328">Glycosyltransferase</keyword>
<feature type="domain" description="Glycosyltransferase family 28 N-terminal" evidence="11">
    <location>
        <begin position="6"/>
        <end position="145"/>
    </location>
</feature>
<reference evidence="13 14" key="1">
    <citation type="submission" date="2020-08" db="EMBL/GenBank/DDBJ databases">
        <title>A Genomic Blueprint of the Chicken Gut Microbiome.</title>
        <authorList>
            <person name="Gilroy R."/>
            <person name="Ravi A."/>
            <person name="Getino M."/>
            <person name="Pursley I."/>
            <person name="Horton D.L."/>
            <person name="Alikhan N.-F."/>
            <person name="Baker D."/>
            <person name="Gharbi K."/>
            <person name="Hall N."/>
            <person name="Watson M."/>
            <person name="Adriaenssens E.M."/>
            <person name="Foster-Nyarko E."/>
            <person name="Jarju S."/>
            <person name="Secka A."/>
            <person name="Antonio M."/>
            <person name="Oren A."/>
            <person name="Chaudhuri R."/>
            <person name="La Ragione R.M."/>
            <person name="Hildebrand F."/>
            <person name="Pallen M.J."/>
        </authorList>
    </citation>
    <scope>NUCLEOTIDE SEQUENCE [LARGE SCALE GENOMIC DNA]</scope>
    <source>
        <strain evidence="13 14">Sa1YVA6</strain>
    </source>
</reference>
<evidence type="ECO:0000256" key="6">
    <source>
        <dbReference type="ARBA" id="ARBA00022984"/>
    </source>
</evidence>
<comment type="pathway">
    <text evidence="10">Cell wall biogenesis; peptidoglycan biosynthesis.</text>
</comment>
<dbReference type="EC" id="2.4.1.227" evidence="10"/>
<evidence type="ECO:0000256" key="7">
    <source>
        <dbReference type="ARBA" id="ARBA00023136"/>
    </source>
</evidence>
<keyword evidence="7 10" id="KW-0472">Membrane</keyword>
<dbReference type="Proteomes" id="UP000600565">
    <property type="component" value="Unassembled WGS sequence"/>
</dbReference>
<evidence type="ECO:0000256" key="10">
    <source>
        <dbReference type="HAMAP-Rule" id="MF_00033"/>
    </source>
</evidence>
<dbReference type="PANTHER" id="PTHR21015">
    <property type="entry name" value="UDP-N-ACETYLGLUCOSAMINE--N-ACETYLMURAMYL-(PENTAPEPTIDE) PYROPHOSPHORYL-UNDECAPRENOL N-ACETYLGLUCOSAMINE TRANSFERASE 1"/>
    <property type="match status" value="1"/>
</dbReference>
<protein>
    <recommendedName>
        <fullName evidence="10">UDP-N-acetylglucosamine--N-acetylmuramyl-(pentapeptide) pyrophosphoryl-undecaprenol N-acetylglucosamine transferase</fullName>
        <ecNumber evidence="10">2.4.1.227</ecNumber>
    </recommendedName>
    <alternativeName>
        <fullName evidence="10">Undecaprenyl-PP-MurNAc-pentapeptide-UDPGlcNAc GlcNAc transferase</fullName>
    </alternativeName>
</protein>
<evidence type="ECO:0000256" key="2">
    <source>
        <dbReference type="ARBA" id="ARBA00022618"/>
    </source>
</evidence>
<comment type="catalytic activity">
    <reaction evidence="10">
        <text>di-trans,octa-cis-undecaprenyl diphospho-N-acetyl-alpha-D-muramoyl-L-alanyl-D-glutamyl-meso-2,6-diaminopimeloyl-D-alanyl-D-alanine + UDP-N-acetyl-alpha-D-glucosamine = di-trans,octa-cis-undecaprenyl diphospho-[N-acetyl-alpha-D-glucosaminyl-(1-&gt;4)]-N-acetyl-alpha-D-muramoyl-L-alanyl-D-glutamyl-meso-2,6-diaminopimeloyl-D-alanyl-D-alanine + UDP + H(+)</text>
        <dbReference type="Rhea" id="RHEA:31227"/>
        <dbReference type="ChEBI" id="CHEBI:15378"/>
        <dbReference type="ChEBI" id="CHEBI:57705"/>
        <dbReference type="ChEBI" id="CHEBI:58223"/>
        <dbReference type="ChEBI" id="CHEBI:61387"/>
        <dbReference type="ChEBI" id="CHEBI:61388"/>
        <dbReference type="EC" id="2.4.1.227"/>
    </reaction>
</comment>
<proteinExistence type="inferred from homology"/>
<dbReference type="Gene3D" id="3.40.50.2000">
    <property type="entry name" value="Glycogen Phosphorylase B"/>
    <property type="match status" value="2"/>
</dbReference>
<dbReference type="EMBL" id="JACSPW010000005">
    <property type="protein sequence ID" value="MBD8032763.1"/>
    <property type="molecule type" value="Genomic_DNA"/>
</dbReference>
<gene>
    <name evidence="10" type="primary">murG</name>
    <name evidence="13" type="ORF">H9632_06765</name>
</gene>
<organism evidence="13 14">
    <name type="scientific">Solibacillus merdavium</name>
    <dbReference type="NCBI Taxonomy" id="2762218"/>
    <lineage>
        <taxon>Bacteria</taxon>
        <taxon>Bacillati</taxon>
        <taxon>Bacillota</taxon>
        <taxon>Bacilli</taxon>
        <taxon>Bacillales</taxon>
        <taxon>Caryophanaceae</taxon>
        <taxon>Solibacillus</taxon>
    </lineage>
</organism>
<keyword evidence="1 10" id="KW-1003">Cell membrane</keyword>
<evidence type="ECO:0000256" key="9">
    <source>
        <dbReference type="ARBA" id="ARBA00023316"/>
    </source>
</evidence>
<evidence type="ECO:0000256" key="4">
    <source>
        <dbReference type="ARBA" id="ARBA00022679"/>
    </source>
</evidence>
<accession>A0ABR8XLE3</accession>
<comment type="function">
    <text evidence="10">Cell wall formation. Catalyzes the transfer of a GlcNAc subunit on undecaprenyl-pyrophosphoryl-MurNAc-pentapeptide (lipid intermediate I) to form undecaprenyl-pyrophosphoryl-MurNAc-(pentapeptide)GlcNAc (lipid intermediate II).</text>
</comment>
<comment type="subcellular location">
    <subcellularLocation>
        <location evidence="10">Cell membrane</location>
        <topology evidence="10">Peripheral membrane protein</topology>
        <orientation evidence="10">Cytoplasmic side</orientation>
    </subcellularLocation>
</comment>
<comment type="similarity">
    <text evidence="10">Belongs to the glycosyltransferase 28 family. MurG subfamily.</text>
</comment>
<dbReference type="InterPro" id="IPR006009">
    <property type="entry name" value="GlcNAc_MurG"/>
</dbReference>
<evidence type="ECO:0000313" key="13">
    <source>
        <dbReference type="EMBL" id="MBD8032763.1"/>
    </source>
</evidence>
<keyword evidence="8 10" id="KW-0131">Cell cycle</keyword>
<evidence type="ECO:0000259" key="12">
    <source>
        <dbReference type="Pfam" id="PF04101"/>
    </source>
</evidence>